<keyword evidence="6" id="KW-0282">Flagellum</keyword>
<protein>
    <recommendedName>
        <fullName evidence="4">Flagella basal body P-ring formation protein FlgA</fullName>
    </recommendedName>
</protein>
<keyword evidence="7" id="KW-1185">Reference proteome</keyword>
<dbReference type="InterPro" id="IPR017585">
    <property type="entry name" value="SAF_FlgA"/>
</dbReference>
<evidence type="ECO:0000256" key="2">
    <source>
        <dbReference type="ARBA" id="ARBA00022729"/>
    </source>
</evidence>
<dbReference type="SMART" id="SM00858">
    <property type="entry name" value="SAF"/>
    <property type="match status" value="1"/>
</dbReference>
<comment type="similarity">
    <text evidence="4">Belongs to the FlgA family.</text>
</comment>
<evidence type="ECO:0000256" key="1">
    <source>
        <dbReference type="ARBA" id="ARBA00004418"/>
    </source>
</evidence>
<keyword evidence="6" id="KW-0969">Cilium</keyword>
<keyword evidence="2 4" id="KW-0732">Signal</keyword>
<comment type="function">
    <text evidence="4">Involved in the assembly process of the P-ring formation. It may associate with FlgF on the rod constituting a structure essential for the P-ring assembly or may act as a modulator protein for the P-ring assembly.</text>
</comment>
<accession>A0A369TUT4</accession>
<keyword evidence="3 4" id="KW-0574">Periplasm</keyword>
<sequence>MRLWLLCAVILLPGASPADTVVALRTIRAHEVIGADALSLDPGQVEGAYADVTEVIGQEARVALYPGRPILFGHVGPPAAVERNQVVELVFEQAGLRITSEGRALGRAAVGERLRVMNLSSRTTLFGTVQPDGSIRVSQ</sequence>
<dbReference type="CDD" id="cd11614">
    <property type="entry name" value="SAF_CpaB_FlgA_like"/>
    <property type="match status" value="1"/>
</dbReference>
<dbReference type="InterPro" id="IPR039246">
    <property type="entry name" value="Flagellar_FlgA"/>
</dbReference>
<keyword evidence="4" id="KW-1005">Bacterial flagellum biogenesis</keyword>
<dbReference type="EMBL" id="QPMK01000001">
    <property type="protein sequence ID" value="RDD68205.1"/>
    <property type="molecule type" value="Genomic_DNA"/>
</dbReference>
<dbReference type="OrthoDB" id="7619725at2"/>
<dbReference type="PANTHER" id="PTHR36307">
    <property type="entry name" value="FLAGELLA BASAL BODY P-RING FORMATION PROTEIN FLGA"/>
    <property type="match status" value="1"/>
</dbReference>
<dbReference type="Pfam" id="PF13144">
    <property type="entry name" value="ChapFlgA"/>
    <property type="match status" value="1"/>
</dbReference>
<dbReference type="Gene3D" id="3.90.1210.10">
    <property type="entry name" value="Antifreeze-like/N-acetylneuraminic acid synthase C-terminal domain"/>
    <property type="match status" value="1"/>
</dbReference>
<keyword evidence="6" id="KW-0966">Cell projection</keyword>
<dbReference type="AlphaFoldDB" id="A0A369TUT4"/>
<comment type="caution">
    <text evidence="6">The sequence shown here is derived from an EMBL/GenBank/DDBJ whole genome shotgun (WGS) entry which is preliminary data.</text>
</comment>
<dbReference type="Gene3D" id="2.30.30.760">
    <property type="match status" value="1"/>
</dbReference>
<proteinExistence type="inferred from homology"/>
<evidence type="ECO:0000313" key="7">
    <source>
        <dbReference type="Proteomes" id="UP000253977"/>
    </source>
</evidence>
<evidence type="ECO:0000259" key="5">
    <source>
        <dbReference type="SMART" id="SM00858"/>
    </source>
</evidence>
<feature type="chain" id="PRO_5016487130" description="Flagella basal body P-ring formation protein FlgA" evidence="4">
    <location>
        <begin position="19"/>
        <end position="139"/>
    </location>
</feature>
<comment type="subcellular location">
    <subcellularLocation>
        <location evidence="1 4">Periplasm</location>
    </subcellularLocation>
</comment>
<dbReference type="GO" id="GO:0044780">
    <property type="term" value="P:bacterial-type flagellum assembly"/>
    <property type="evidence" value="ECO:0007669"/>
    <property type="project" value="InterPro"/>
</dbReference>
<dbReference type="RefSeq" id="WP_114509185.1">
    <property type="nucleotide sequence ID" value="NZ_QPMK01000001.1"/>
</dbReference>
<evidence type="ECO:0000313" key="6">
    <source>
        <dbReference type="EMBL" id="RDD68205.1"/>
    </source>
</evidence>
<dbReference type="NCBIfam" id="TIGR03170">
    <property type="entry name" value="flgA_cterm"/>
    <property type="match status" value="1"/>
</dbReference>
<name>A0A369TUT4_9RHOB</name>
<dbReference type="Proteomes" id="UP000253977">
    <property type="component" value="Unassembled WGS sequence"/>
</dbReference>
<dbReference type="PANTHER" id="PTHR36307:SF1">
    <property type="entry name" value="FLAGELLA BASAL BODY P-RING FORMATION PROTEIN FLGA"/>
    <property type="match status" value="1"/>
</dbReference>
<evidence type="ECO:0000256" key="4">
    <source>
        <dbReference type="RuleBase" id="RU362063"/>
    </source>
</evidence>
<feature type="signal peptide" evidence="4">
    <location>
        <begin position="1"/>
        <end position="18"/>
    </location>
</feature>
<feature type="domain" description="SAF" evidence="5">
    <location>
        <begin position="18"/>
        <end position="76"/>
    </location>
</feature>
<reference evidence="6 7" key="1">
    <citation type="submission" date="2018-07" db="EMBL/GenBank/DDBJ databases">
        <title>Thalassococcus profundi sp. nov., a marine bacterium isolated from deep seawater of Okinawa Trough.</title>
        <authorList>
            <person name="Yu M."/>
        </authorList>
    </citation>
    <scope>NUCLEOTIDE SEQUENCE [LARGE SCALE GENOMIC DNA]</scope>
    <source>
        <strain evidence="6 7">WRAS1</strain>
    </source>
</reference>
<dbReference type="InterPro" id="IPR013974">
    <property type="entry name" value="SAF"/>
</dbReference>
<gene>
    <name evidence="6" type="ORF">DU478_01680</name>
</gene>
<evidence type="ECO:0000256" key="3">
    <source>
        <dbReference type="ARBA" id="ARBA00022764"/>
    </source>
</evidence>
<dbReference type="GO" id="GO:0042597">
    <property type="term" value="C:periplasmic space"/>
    <property type="evidence" value="ECO:0007669"/>
    <property type="project" value="UniProtKB-SubCell"/>
</dbReference>
<organism evidence="6 7">
    <name type="scientific">Thalassococcus profundi</name>
    <dbReference type="NCBI Taxonomy" id="2282382"/>
    <lineage>
        <taxon>Bacteria</taxon>
        <taxon>Pseudomonadati</taxon>
        <taxon>Pseudomonadota</taxon>
        <taxon>Alphaproteobacteria</taxon>
        <taxon>Rhodobacterales</taxon>
        <taxon>Roseobacteraceae</taxon>
        <taxon>Thalassococcus</taxon>
    </lineage>
</organism>